<keyword evidence="4" id="KW-1185">Reference proteome</keyword>
<dbReference type="AlphaFoldDB" id="A0AAD9H430"/>
<sequence length="359" mass="39772">MSTEHTKAKDAKRHSRSSQGMPSTARPEPLCRRCSTIPFTADARETEADGRKIKTRRGHELWLLGPGTRVQRRQCPFCKVVTRAFGILYQTDAARRAKLISTEESVEVHEFSVTGPGGRRGLTIDVATLQSWICQVDIKPLSIKDAPYAYLKPVIERVFDIQRLSGWISVCSASHGGNCSVIAQDFPTAFPGLSVLRLIDVQEECLVELRTVPQYVALSYVWGEVPSFRLSTANRSLMLRPGGIKAAWYALPRTITDAFELVRKLGARYLWIDALCLVQNDPSDLERGVNVMDQIYELSWLTIVAACGHNADAGLPGIGEGSRAEISTAFPIVEGVSMGIYVPLDRLLKCSVYSTRAWT</sequence>
<protein>
    <submittedName>
        <fullName evidence="3">Heterokaryon incompatibility protein</fullName>
    </submittedName>
</protein>
<dbReference type="InterPro" id="IPR010730">
    <property type="entry name" value="HET"/>
</dbReference>
<organism evidence="3 4">
    <name type="scientific">Colletotrichum zoysiae</name>
    <dbReference type="NCBI Taxonomy" id="1216348"/>
    <lineage>
        <taxon>Eukaryota</taxon>
        <taxon>Fungi</taxon>
        <taxon>Dikarya</taxon>
        <taxon>Ascomycota</taxon>
        <taxon>Pezizomycotina</taxon>
        <taxon>Sordariomycetes</taxon>
        <taxon>Hypocreomycetidae</taxon>
        <taxon>Glomerellales</taxon>
        <taxon>Glomerellaceae</taxon>
        <taxon>Colletotrichum</taxon>
        <taxon>Colletotrichum graminicola species complex</taxon>
    </lineage>
</organism>
<name>A0AAD9H430_9PEZI</name>
<gene>
    <name evidence="3" type="ORF">LX32DRAFT_604025</name>
</gene>
<dbReference type="Proteomes" id="UP001232148">
    <property type="component" value="Unassembled WGS sequence"/>
</dbReference>
<dbReference type="EMBL" id="MU843078">
    <property type="protein sequence ID" value="KAK2021805.1"/>
    <property type="molecule type" value="Genomic_DNA"/>
</dbReference>
<dbReference type="PANTHER" id="PTHR33112:SF12">
    <property type="entry name" value="HETEROKARYON INCOMPATIBILITY DOMAIN-CONTAINING PROTEIN"/>
    <property type="match status" value="1"/>
</dbReference>
<feature type="region of interest" description="Disordered" evidence="1">
    <location>
        <begin position="1"/>
        <end position="30"/>
    </location>
</feature>
<dbReference type="PANTHER" id="PTHR33112">
    <property type="entry name" value="DOMAIN PROTEIN, PUTATIVE-RELATED"/>
    <property type="match status" value="1"/>
</dbReference>
<feature type="domain" description="Heterokaryon incompatibility" evidence="2">
    <location>
        <begin position="215"/>
        <end position="331"/>
    </location>
</feature>
<comment type="caution">
    <text evidence="3">The sequence shown here is derived from an EMBL/GenBank/DDBJ whole genome shotgun (WGS) entry which is preliminary data.</text>
</comment>
<evidence type="ECO:0000313" key="4">
    <source>
        <dbReference type="Proteomes" id="UP001232148"/>
    </source>
</evidence>
<evidence type="ECO:0000256" key="1">
    <source>
        <dbReference type="SAM" id="MobiDB-lite"/>
    </source>
</evidence>
<accession>A0AAD9H430</accession>
<dbReference type="Pfam" id="PF06985">
    <property type="entry name" value="HET"/>
    <property type="match status" value="1"/>
</dbReference>
<proteinExistence type="predicted"/>
<evidence type="ECO:0000259" key="2">
    <source>
        <dbReference type="Pfam" id="PF06985"/>
    </source>
</evidence>
<evidence type="ECO:0000313" key="3">
    <source>
        <dbReference type="EMBL" id="KAK2021805.1"/>
    </source>
</evidence>
<reference evidence="3" key="1">
    <citation type="submission" date="2021-06" db="EMBL/GenBank/DDBJ databases">
        <title>Comparative genomics, transcriptomics and evolutionary studies reveal genomic signatures of adaptation to plant cell wall in hemibiotrophic fungi.</title>
        <authorList>
            <consortium name="DOE Joint Genome Institute"/>
            <person name="Baroncelli R."/>
            <person name="Diaz J.F."/>
            <person name="Benocci T."/>
            <person name="Peng M."/>
            <person name="Battaglia E."/>
            <person name="Haridas S."/>
            <person name="Andreopoulos W."/>
            <person name="Labutti K."/>
            <person name="Pangilinan J."/>
            <person name="Floch G.L."/>
            <person name="Makela M.R."/>
            <person name="Henrissat B."/>
            <person name="Grigoriev I.V."/>
            <person name="Crouch J.A."/>
            <person name="De Vries R.P."/>
            <person name="Sukno S.A."/>
            <person name="Thon M.R."/>
        </authorList>
    </citation>
    <scope>NUCLEOTIDE SEQUENCE</scope>
    <source>
        <strain evidence="3">MAFF235873</strain>
    </source>
</reference>